<organism evidence="1 2">
    <name type="scientific">Iris pallida</name>
    <name type="common">Sweet iris</name>
    <dbReference type="NCBI Taxonomy" id="29817"/>
    <lineage>
        <taxon>Eukaryota</taxon>
        <taxon>Viridiplantae</taxon>
        <taxon>Streptophyta</taxon>
        <taxon>Embryophyta</taxon>
        <taxon>Tracheophyta</taxon>
        <taxon>Spermatophyta</taxon>
        <taxon>Magnoliopsida</taxon>
        <taxon>Liliopsida</taxon>
        <taxon>Asparagales</taxon>
        <taxon>Iridaceae</taxon>
        <taxon>Iridoideae</taxon>
        <taxon>Irideae</taxon>
        <taxon>Iris</taxon>
    </lineage>
</organism>
<dbReference type="Proteomes" id="UP001140949">
    <property type="component" value="Unassembled WGS sequence"/>
</dbReference>
<accession>A0AAX6EES6</accession>
<keyword evidence="2" id="KW-1185">Reference proteome</keyword>
<name>A0AAX6EES6_IRIPA</name>
<proteinExistence type="predicted"/>
<evidence type="ECO:0000313" key="2">
    <source>
        <dbReference type="Proteomes" id="UP001140949"/>
    </source>
</evidence>
<comment type="caution">
    <text evidence="1">The sequence shown here is derived from an EMBL/GenBank/DDBJ whole genome shotgun (WGS) entry which is preliminary data.</text>
</comment>
<reference evidence="1" key="1">
    <citation type="journal article" date="2023" name="GigaByte">
        <title>Genome assembly of the bearded iris, Iris pallida Lam.</title>
        <authorList>
            <person name="Bruccoleri R.E."/>
            <person name="Oakeley E.J."/>
            <person name="Faust A.M.E."/>
            <person name="Altorfer M."/>
            <person name="Dessus-Babus S."/>
            <person name="Burckhardt D."/>
            <person name="Oertli M."/>
            <person name="Naumann U."/>
            <person name="Petersen F."/>
            <person name="Wong J."/>
        </authorList>
    </citation>
    <scope>NUCLEOTIDE SEQUENCE</scope>
    <source>
        <strain evidence="1">GSM-AAB239-AS_SAM_17_03QT</strain>
    </source>
</reference>
<dbReference type="AlphaFoldDB" id="A0AAX6EES6"/>
<gene>
    <name evidence="1" type="ORF">M6B38_192000</name>
</gene>
<sequence length="89" mass="10276">MQTIGQAKVKELQRRVERLESVISSPQPQPQPYGPRRMVGVHQKPEDIVRLFMMKGFTGGDFIHDQVALQHSNWKRDVLLTPFPSSMYV</sequence>
<reference evidence="1" key="2">
    <citation type="submission" date="2023-04" db="EMBL/GenBank/DDBJ databases">
        <authorList>
            <person name="Bruccoleri R.E."/>
            <person name="Oakeley E.J."/>
            <person name="Faust A.-M."/>
            <person name="Dessus-Babus S."/>
            <person name="Altorfer M."/>
            <person name="Burckhardt D."/>
            <person name="Oertli M."/>
            <person name="Naumann U."/>
            <person name="Petersen F."/>
            <person name="Wong J."/>
        </authorList>
    </citation>
    <scope>NUCLEOTIDE SEQUENCE</scope>
    <source>
        <strain evidence="1">GSM-AAB239-AS_SAM_17_03QT</strain>
        <tissue evidence="1">Leaf</tissue>
    </source>
</reference>
<protein>
    <submittedName>
        <fullName evidence="1">Uncharacterized protein</fullName>
    </submittedName>
</protein>
<evidence type="ECO:0000313" key="1">
    <source>
        <dbReference type="EMBL" id="KAJ6802524.1"/>
    </source>
</evidence>
<dbReference type="EMBL" id="JANAVB010037219">
    <property type="protein sequence ID" value="KAJ6802524.1"/>
    <property type="molecule type" value="Genomic_DNA"/>
</dbReference>